<accession>A0A645I0U8</accession>
<sequence length="106" mass="12448">MQFVRRNLRKTLFNQRKHLCIALFHRAMKLPGIQRLAPAESVHNAFLVEIVQRGRFVYDKNGHIPAFCGFNNRLIAWIFYNLVDACGLQNRDARIPRLDRDSELPE</sequence>
<name>A0A645I0U8_9ZZZZ</name>
<comment type="caution">
    <text evidence="1">The sequence shown here is derived from an EMBL/GenBank/DDBJ whole genome shotgun (WGS) entry which is preliminary data.</text>
</comment>
<reference evidence="1" key="1">
    <citation type="submission" date="2019-08" db="EMBL/GenBank/DDBJ databases">
        <authorList>
            <person name="Kucharzyk K."/>
            <person name="Murdoch R.W."/>
            <person name="Higgins S."/>
            <person name="Loffler F."/>
        </authorList>
    </citation>
    <scope>NUCLEOTIDE SEQUENCE</scope>
</reference>
<dbReference type="AlphaFoldDB" id="A0A645I0U8"/>
<protein>
    <submittedName>
        <fullName evidence="1">Uncharacterized protein</fullName>
    </submittedName>
</protein>
<proteinExistence type="predicted"/>
<evidence type="ECO:0000313" key="1">
    <source>
        <dbReference type="EMBL" id="MPN44069.1"/>
    </source>
</evidence>
<gene>
    <name evidence="1" type="ORF">SDC9_191630</name>
</gene>
<organism evidence="1">
    <name type="scientific">bioreactor metagenome</name>
    <dbReference type="NCBI Taxonomy" id="1076179"/>
    <lineage>
        <taxon>unclassified sequences</taxon>
        <taxon>metagenomes</taxon>
        <taxon>ecological metagenomes</taxon>
    </lineage>
</organism>
<dbReference type="EMBL" id="VSSQ01102904">
    <property type="protein sequence ID" value="MPN44069.1"/>
    <property type="molecule type" value="Genomic_DNA"/>
</dbReference>